<sequence length="98" mass="10989">MIGGKRSNFSTRRVSVRKALQRGTSPKEGTEGGDIMDEKASVLKKGKKSGRTKFLVLDDKKQTWFIVEADSIEGAADKARKDGREPRYVVEERFATRV</sequence>
<comment type="caution">
    <text evidence="2">The sequence shown here is derived from an EMBL/GenBank/DDBJ whole genome shotgun (WGS) entry which is preliminary data.</text>
</comment>
<feature type="region of interest" description="Disordered" evidence="1">
    <location>
        <begin position="1"/>
        <end position="36"/>
    </location>
</feature>
<gene>
    <name evidence="2" type="ORF">AKJ41_04880</name>
</gene>
<dbReference type="EMBL" id="LHXV01000068">
    <property type="protein sequence ID" value="KXA99800.1"/>
    <property type="molecule type" value="Genomic_DNA"/>
</dbReference>
<protein>
    <submittedName>
        <fullName evidence="2">Uncharacterized protein</fullName>
    </submittedName>
</protein>
<dbReference type="AlphaFoldDB" id="A0A133V052"/>
<keyword evidence="3" id="KW-1185">Reference proteome</keyword>
<proteinExistence type="predicted"/>
<name>A0A133V052_9EURY</name>
<accession>A0A133V052</accession>
<evidence type="ECO:0000313" key="2">
    <source>
        <dbReference type="EMBL" id="KXA99800.1"/>
    </source>
</evidence>
<dbReference type="Proteomes" id="UP000070344">
    <property type="component" value="Unassembled WGS sequence"/>
</dbReference>
<evidence type="ECO:0000313" key="3">
    <source>
        <dbReference type="Proteomes" id="UP000070344"/>
    </source>
</evidence>
<organism evidence="2 3">
    <name type="scientific">candidate division MSBL1 archaeon SCGC-AAA259O05</name>
    <dbReference type="NCBI Taxonomy" id="1698271"/>
    <lineage>
        <taxon>Archaea</taxon>
        <taxon>Methanobacteriati</taxon>
        <taxon>Methanobacteriota</taxon>
        <taxon>candidate division MSBL1</taxon>
    </lineage>
</organism>
<evidence type="ECO:0000256" key="1">
    <source>
        <dbReference type="SAM" id="MobiDB-lite"/>
    </source>
</evidence>
<reference evidence="2 3" key="1">
    <citation type="journal article" date="2016" name="Sci. Rep.">
        <title>Metabolic traits of an uncultured archaeal lineage -MSBL1- from brine pools of the Red Sea.</title>
        <authorList>
            <person name="Mwirichia R."/>
            <person name="Alam I."/>
            <person name="Rashid M."/>
            <person name="Vinu M."/>
            <person name="Ba-Alawi W."/>
            <person name="Anthony Kamau A."/>
            <person name="Kamanda Ngugi D."/>
            <person name="Goker M."/>
            <person name="Klenk H.P."/>
            <person name="Bajic V."/>
            <person name="Stingl U."/>
        </authorList>
    </citation>
    <scope>NUCLEOTIDE SEQUENCE [LARGE SCALE GENOMIC DNA]</scope>
    <source>
        <strain evidence="2">SCGC-AAA259O05</strain>
    </source>
</reference>